<dbReference type="Pfam" id="PF12833">
    <property type="entry name" value="HTH_18"/>
    <property type="match status" value="1"/>
</dbReference>
<keyword evidence="2" id="KW-0238">DNA-binding</keyword>
<evidence type="ECO:0000256" key="2">
    <source>
        <dbReference type="ARBA" id="ARBA00023125"/>
    </source>
</evidence>
<dbReference type="PROSITE" id="PS01124">
    <property type="entry name" value="HTH_ARAC_FAMILY_2"/>
    <property type="match status" value="1"/>
</dbReference>
<proteinExistence type="predicted"/>
<accession>A0A9D1D052</accession>
<dbReference type="InterPro" id="IPR014710">
    <property type="entry name" value="RmlC-like_jellyroll"/>
</dbReference>
<dbReference type="PANTHER" id="PTHR43280">
    <property type="entry name" value="ARAC-FAMILY TRANSCRIPTIONAL REGULATOR"/>
    <property type="match status" value="1"/>
</dbReference>
<sequence length="292" mass="34546">MSRYEDFQENKQHTDLFFPYNTYLCSIPLDFEGVPLHWHNETEFIVIKKGQGIVTVNLEKRRVRAGEIVLVMPGILHSIAQDGEETMEYENILFDAKILFAEEGDACTMEFFQSFLEGTKSYSPWIDGSRPFHGRMRDCIEQMDRLCEFRPKAYQLAVKGYLFQFFFHLFGNDGVEKSKENRKAMERIKLILQKIEKDYREDLTVEEMAKALGFSQSHFMKFFKANMGKSFVQYLNDYRLTRAARFLAMTSRDVLEIAIDSGFSNISYFNRLFKKKFHMTPMEYRKIRVKEL</sequence>
<feature type="domain" description="HTH araC/xylS-type" evidence="4">
    <location>
        <begin position="189"/>
        <end position="287"/>
    </location>
</feature>
<evidence type="ECO:0000256" key="1">
    <source>
        <dbReference type="ARBA" id="ARBA00023015"/>
    </source>
</evidence>
<dbReference type="Gene3D" id="2.60.120.10">
    <property type="entry name" value="Jelly Rolls"/>
    <property type="match status" value="1"/>
</dbReference>
<name>A0A9D1D052_9FIRM</name>
<dbReference type="Pfam" id="PF02311">
    <property type="entry name" value="AraC_binding"/>
    <property type="match status" value="1"/>
</dbReference>
<dbReference type="InterPro" id="IPR037923">
    <property type="entry name" value="HTH-like"/>
</dbReference>
<reference evidence="5" key="1">
    <citation type="submission" date="2020-10" db="EMBL/GenBank/DDBJ databases">
        <authorList>
            <person name="Gilroy R."/>
        </authorList>
    </citation>
    <scope>NUCLEOTIDE SEQUENCE</scope>
    <source>
        <strain evidence="5">ChiSjej3B21-11622</strain>
    </source>
</reference>
<evidence type="ECO:0000259" key="4">
    <source>
        <dbReference type="PROSITE" id="PS01124"/>
    </source>
</evidence>
<dbReference type="InterPro" id="IPR020449">
    <property type="entry name" value="Tscrpt_reg_AraC-type_HTH"/>
</dbReference>
<dbReference type="SUPFAM" id="SSF51215">
    <property type="entry name" value="Regulatory protein AraC"/>
    <property type="match status" value="1"/>
</dbReference>
<keyword evidence="1" id="KW-0805">Transcription regulation</keyword>
<dbReference type="AlphaFoldDB" id="A0A9D1D052"/>
<dbReference type="SUPFAM" id="SSF46689">
    <property type="entry name" value="Homeodomain-like"/>
    <property type="match status" value="2"/>
</dbReference>
<dbReference type="PANTHER" id="PTHR43280:SF2">
    <property type="entry name" value="HTH-TYPE TRANSCRIPTIONAL REGULATOR EXSA"/>
    <property type="match status" value="1"/>
</dbReference>
<dbReference type="InterPro" id="IPR018060">
    <property type="entry name" value="HTH_AraC"/>
</dbReference>
<protein>
    <submittedName>
        <fullName evidence="5">AraC family transcriptional regulator</fullName>
    </submittedName>
</protein>
<reference evidence="5" key="2">
    <citation type="journal article" date="2021" name="PeerJ">
        <title>Extensive microbial diversity within the chicken gut microbiome revealed by metagenomics and culture.</title>
        <authorList>
            <person name="Gilroy R."/>
            <person name="Ravi A."/>
            <person name="Getino M."/>
            <person name="Pursley I."/>
            <person name="Horton D.L."/>
            <person name="Alikhan N.F."/>
            <person name="Baker D."/>
            <person name="Gharbi K."/>
            <person name="Hall N."/>
            <person name="Watson M."/>
            <person name="Adriaenssens E.M."/>
            <person name="Foster-Nyarko E."/>
            <person name="Jarju S."/>
            <person name="Secka A."/>
            <person name="Antonio M."/>
            <person name="Oren A."/>
            <person name="Chaudhuri R.R."/>
            <person name="La Ragione R."/>
            <person name="Hildebrand F."/>
            <person name="Pallen M.J."/>
        </authorList>
    </citation>
    <scope>NUCLEOTIDE SEQUENCE</scope>
    <source>
        <strain evidence="5">ChiSjej3B21-11622</strain>
    </source>
</reference>
<dbReference type="GO" id="GO:0043565">
    <property type="term" value="F:sequence-specific DNA binding"/>
    <property type="evidence" value="ECO:0007669"/>
    <property type="project" value="InterPro"/>
</dbReference>
<comment type="caution">
    <text evidence="5">The sequence shown here is derived from an EMBL/GenBank/DDBJ whole genome shotgun (WGS) entry which is preliminary data.</text>
</comment>
<dbReference type="GO" id="GO:0003700">
    <property type="term" value="F:DNA-binding transcription factor activity"/>
    <property type="evidence" value="ECO:0007669"/>
    <property type="project" value="InterPro"/>
</dbReference>
<dbReference type="InterPro" id="IPR009057">
    <property type="entry name" value="Homeodomain-like_sf"/>
</dbReference>
<dbReference type="Gene3D" id="1.10.10.60">
    <property type="entry name" value="Homeodomain-like"/>
    <property type="match status" value="2"/>
</dbReference>
<dbReference type="Proteomes" id="UP000886886">
    <property type="component" value="Unassembled WGS sequence"/>
</dbReference>
<evidence type="ECO:0000313" key="6">
    <source>
        <dbReference type="Proteomes" id="UP000886886"/>
    </source>
</evidence>
<keyword evidence="3" id="KW-0804">Transcription</keyword>
<dbReference type="EMBL" id="DVFT01000063">
    <property type="protein sequence ID" value="HIQ95780.1"/>
    <property type="molecule type" value="Genomic_DNA"/>
</dbReference>
<evidence type="ECO:0000313" key="5">
    <source>
        <dbReference type="EMBL" id="HIQ95780.1"/>
    </source>
</evidence>
<dbReference type="InterPro" id="IPR003313">
    <property type="entry name" value="AraC-bd"/>
</dbReference>
<evidence type="ECO:0000256" key="3">
    <source>
        <dbReference type="ARBA" id="ARBA00023163"/>
    </source>
</evidence>
<dbReference type="SMART" id="SM00342">
    <property type="entry name" value="HTH_ARAC"/>
    <property type="match status" value="1"/>
</dbReference>
<gene>
    <name evidence="5" type="ORF">IAB26_04385</name>
</gene>
<organism evidence="5 6">
    <name type="scientific">Candidatus Limivivens merdigallinarum</name>
    <dbReference type="NCBI Taxonomy" id="2840859"/>
    <lineage>
        <taxon>Bacteria</taxon>
        <taxon>Bacillati</taxon>
        <taxon>Bacillota</taxon>
        <taxon>Clostridia</taxon>
        <taxon>Lachnospirales</taxon>
        <taxon>Lachnospiraceae</taxon>
        <taxon>Lachnospiraceae incertae sedis</taxon>
        <taxon>Candidatus Limivivens</taxon>
    </lineage>
</organism>
<dbReference type="PRINTS" id="PR00032">
    <property type="entry name" value="HTHARAC"/>
</dbReference>